<accession>A0A4R5U7J9</accession>
<comment type="similarity">
    <text evidence="7">Belongs to the gamma-glutamyl phosphate reductase family.</text>
</comment>
<comment type="pathway">
    <text evidence="1 7">Amino-acid biosynthesis; L-proline biosynthesis; L-glutamate 5-semialdehyde from L-glutamate: step 2/2.</text>
</comment>
<dbReference type="GO" id="GO:0004350">
    <property type="term" value="F:glutamate-5-semialdehyde dehydrogenase activity"/>
    <property type="evidence" value="ECO:0007669"/>
    <property type="project" value="UniProtKB-UniRule"/>
</dbReference>
<dbReference type="InterPro" id="IPR015590">
    <property type="entry name" value="Aldehyde_DH_dom"/>
</dbReference>
<protein>
    <recommendedName>
        <fullName evidence="7">Gamma-glutamyl phosphate reductase</fullName>
        <shortName evidence="7">GPR</shortName>
        <ecNumber evidence="7">1.2.1.41</ecNumber>
    </recommendedName>
    <alternativeName>
        <fullName evidence="7">Glutamate-5-semialdehyde dehydrogenase</fullName>
    </alternativeName>
    <alternativeName>
        <fullName evidence="7">Glutamyl-gamma-semialdehyde dehydrogenase</fullName>
        <shortName evidence="7">GSA dehydrogenase</shortName>
    </alternativeName>
</protein>
<dbReference type="EMBL" id="SMTL01000008">
    <property type="protein sequence ID" value="TDK30335.1"/>
    <property type="molecule type" value="Genomic_DNA"/>
</dbReference>
<dbReference type="InterPro" id="IPR016162">
    <property type="entry name" value="Ald_DH_N"/>
</dbReference>
<evidence type="ECO:0000259" key="8">
    <source>
        <dbReference type="Pfam" id="PF00171"/>
    </source>
</evidence>
<dbReference type="Gene3D" id="3.40.309.10">
    <property type="entry name" value="Aldehyde Dehydrogenase, Chain A, domain 2"/>
    <property type="match status" value="1"/>
</dbReference>
<dbReference type="RefSeq" id="WP_133318165.1">
    <property type="nucleotide sequence ID" value="NZ_SMTL01000008.1"/>
</dbReference>
<sequence>MDDMLSVTDDVTAIMTEIGRNARAAARELATASAEVKNTALHAMADALLANSREILAANAVDLQNVQGKDLLPSFIDRLTLTGGGIAGMASALREIAELKDPVGDVIAAWERPNGLKIERVRTPLGVIGVIYESRPNVTADAGALCLKAGNAVILRGGSDSTNSSQAIGGCLKAGLEIAGLSQYAIQIVPTTDRAAVGAMLSGLGGAIDVIVPRGGKSLVARVQNEARVPVFAHLEGLCHIYVDTSAEIEMAKTIVVNAKMRRTGVCGAAETLLIDSAAIGSHLMPILEALTDAGCEIRASAAVLKVVPGLIPATEEDWRTEYLDAVISVAIVDGVSGAIRHINTYSSSHTEAVLAEDAQVVARFFNEIDSAILLHNASTQFADGGEFGMGGEIGISTGKMHARGPVGVEQLTSFKYRVHGTGQIRP</sequence>
<dbReference type="InterPro" id="IPR016163">
    <property type="entry name" value="Ald_DH_C"/>
</dbReference>
<dbReference type="Pfam" id="PF00171">
    <property type="entry name" value="Aldedh"/>
    <property type="match status" value="1"/>
</dbReference>
<keyword evidence="7" id="KW-0963">Cytoplasm</keyword>
<keyword evidence="3 7" id="KW-0641">Proline biosynthesis</keyword>
<evidence type="ECO:0000256" key="6">
    <source>
        <dbReference type="ARBA" id="ARBA00049024"/>
    </source>
</evidence>
<dbReference type="PANTHER" id="PTHR11063:SF8">
    <property type="entry name" value="DELTA-1-PYRROLINE-5-CARBOXYLATE SYNTHASE"/>
    <property type="match status" value="1"/>
</dbReference>
<dbReference type="SUPFAM" id="SSF53720">
    <property type="entry name" value="ALDH-like"/>
    <property type="match status" value="1"/>
</dbReference>
<dbReference type="GO" id="GO:0005737">
    <property type="term" value="C:cytoplasm"/>
    <property type="evidence" value="ECO:0007669"/>
    <property type="project" value="UniProtKB-SubCell"/>
</dbReference>
<comment type="catalytic activity">
    <reaction evidence="6 7">
        <text>L-glutamate 5-semialdehyde + phosphate + NADP(+) = L-glutamyl 5-phosphate + NADPH + H(+)</text>
        <dbReference type="Rhea" id="RHEA:19541"/>
        <dbReference type="ChEBI" id="CHEBI:15378"/>
        <dbReference type="ChEBI" id="CHEBI:43474"/>
        <dbReference type="ChEBI" id="CHEBI:57783"/>
        <dbReference type="ChEBI" id="CHEBI:58066"/>
        <dbReference type="ChEBI" id="CHEBI:58274"/>
        <dbReference type="ChEBI" id="CHEBI:58349"/>
        <dbReference type="EC" id="1.2.1.41"/>
    </reaction>
</comment>
<dbReference type="PIRSF" id="PIRSF000151">
    <property type="entry name" value="GPR"/>
    <property type="match status" value="1"/>
</dbReference>
<gene>
    <name evidence="7" type="primary">proA</name>
    <name evidence="9" type="ORF">E2F50_21100</name>
</gene>
<name>A0A4R5U7J9_9HYPH</name>
<comment type="function">
    <text evidence="7">Catalyzes the NADPH-dependent reduction of L-glutamate 5-phosphate into L-glutamate 5-semialdehyde and phosphate. The product spontaneously undergoes cyclization to form 1-pyrroline-5-carboxylate.</text>
</comment>
<reference evidence="9 10" key="1">
    <citation type="submission" date="2019-03" db="EMBL/GenBank/DDBJ databases">
        <title>Rhizobium sp. nov., an bacterium isolated from biocrust in Mu Us Desert.</title>
        <authorList>
            <person name="Lixiong L."/>
        </authorList>
    </citation>
    <scope>NUCLEOTIDE SEQUENCE [LARGE SCALE GENOMIC DNA]</scope>
    <source>
        <strain evidence="9 10">SPY-1</strain>
    </source>
</reference>
<dbReference type="CDD" id="cd07079">
    <property type="entry name" value="ALDH_F18-19_ProA-GPR"/>
    <property type="match status" value="1"/>
</dbReference>
<dbReference type="GO" id="GO:0050661">
    <property type="term" value="F:NADP binding"/>
    <property type="evidence" value="ECO:0007669"/>
    <property type="project" value="InterPro"/>
</dbReference>
<dbReference type="Proteomes" id="UP000295238">
    <property type="component" value="Unassembled WGS sequence"/>
</dbReference>
<dbReference type="UniPathway" id="UPA00098">
    <property type="reaction ID" value="UER00360"/>
</dbReference>
<dbReference type="Gene3D" id="3.40.605.10">
    <property type="entry name" value="Aldehyde Dehydrogenase, Chain A, domain 1"/>
    <property type="match status" value="1"/>
</dbReference>
<dbReference type="InterPro" id="IPR000965">
    <property type="entry name" value="GPR_dom"/>
</dbReference>
<dbReference type="InterPro" id="IPR012134">
    <property type="entry name" value="Glu-5-SA_DH"/>
</dbReference>
<feature type="domain" description="Aldehyde dehydrogenase" evidence="8">
    <location>
        <begin position="17"/>
        <end position="279"/>
    </location>
</feature>
<keyword evidence="5 7" id="KW-0560">Oxidoreductase</keyword>
<evidence type="ECO:0000256" key="7">
    <source>
        <dbReference type="HAMAP-Rule" id="MF_00412"/>
    </source>
</evidence>
<evidence type="ECO:0000256" key="3">
    <source>
        <dbReference type="ARBA" id="ARBA00022650"/>
    </source>
</evidence>
<comment type="subcellular location">
    <subcellularLocation>
        <location evidence="7">Cytoplasm</location>
    </subcellularLocation>
</comment>
<evidence type="ECO:0000313" key="9">
    <source>
        <dbReference type="EMBL" id="TDK30335.1"/>
    </source>
</evidence>
<dbReference type="EC" id="1.2.1.41" evidence="7"/>
<dbReference type="NCBIfam" id="TIGR00407">
    <property type="entry name" value="proA"/>
    <property type="match status" value="1"/>
</dbReference>
<evidence type="ECO:0000256" key="5">
    <source>
        <dbReference type="ARBA" id="ARBA00023002"/>
    </source>
</evidence>
<organism evidence="9 10">
    <name type="scientific">Rhizobium deserti</name>
    <dbReference type="NCBI Taxonomy" id="2547961"/>
    <lineage>
        <taxon>Bacteria</taxon>
        <taxon>Pseudomonadati</taxon>
        <taxon>Pseudomonadota</taxon>
        <taxon>Alphaproteobacteria</taxon>
        <taxon>Hyphomicrobiales</taxon>
        <taxon>Rhizobiaceae</taxon>
        <taxon>Rhizobium/Agrobacterium group</taxon>
        <taxon>Rhizobium</taxon>
    </lineage>
</organism>
<comment type="caution">
    <text evidence="9">The sequence shown here is derived from an EMBL/GenBank/DDBJ whole genome shotgun (WGS) entry which is preliminary data.</text>
</comment>
<keyword evidence="2 7" id="KW-0028">Amino-acid biosynthesis</keyword>
<evidence type="ECO:0000313" key="10">
    <source>
        <dbReference type="Proteomes" id="UP000295238"/>
    </source>
</evidence>
<dbReference type="PANTHER" id="PTHR11063">
    <property type="entry name" value="GLUTAMATE SEMIALDEHYDE DEHYDROGENASE"/>
    <property type="match status" value="1"/>
</dbReference>
<dbReference type="InterPro" id="IPR016161">
    <property type="entry name" value="Ald_DH/histidinol_DH"/>
</dbReference>
<dbReference type="OrthoDB" id="9809970at2"/>
<keyword evidence="4 7" id="KW-0521">NADP</keyword>
<evidence type="ECO:0000256" key="4">
    <source>
        <dbReference type="ARBA" id="ARBA00022857"/>
    </source>
</evidence>
<keyword evidence="10" id="KW-1185">Reference proteome</keyword>
<dbReference type="AlphaFoldDB" id="A0A4R5U7J9"/>
<dbReference type="HAMAP" id="MF_00412">
    <property type="entry name" value="ProA"/>
    <property type="match status" value="1"/>
</dbReference>
<dbReference type="GO" id="GO:0055129">
    <property type="term" value="P:L-proline biosynthetic process"/>
    <property type="evidence" value="ECO:0007669"/>
    <property type="project" value="UniProtKB-UniRule"/>
</dbReference>
<dbReference type="NCBIfam" id="NF001221">
    <property type="entry name" value="PRK00197.1"/>
    <property type="match status" value="1"/>
</dbReference>
<proteinExistence type="inferred from homology"/>
<evidence type="ECO:0000256" key="2">
    <source>
        <dbReference type="ARBA" id="ARBA00022605"/>
    </source>
</evidence>
<evidence type="ECO:0000256" key="1">
    <source>
        <dbReference type="ARBA" id="ARBA00004985"/>
    </source>
</evidence>